<accession>R9T8J7</accession>
<dbReference type="GeneID" id="41324052"/>
<dbReference type="KEGG" id="mer:MMINT_16930"/>
<evidence type="ECO:0000313" key="1">
    <source>
        <dbReference type="EMBL" id="AGN26984.1"/>
    </source>
</evidence>
<dbReference type="HOGENOM" id="CLU_2257218_0_0_2"/>
<sequence length="103" mass="11633">MSNEIQNSESSQSAFCRLSELRTIEVREFNHIVKEYELMYGDGDFIQIRVTRDDSNAPAITIGKYLDDEAGSEYFAKLGKTELQALVNILHSIVDEGDLKGDE</sequence>
<evidence type="ECO:0000313" key="2">
    <source>
        <dbReference type="Proteomes" id="UP000014070"/>
    </source>
</evidence>
<reference evidence="1 2" key="1">
    <citation type="journal article" date="2013" name="Genome Announc.">
        <title>Genome sequence of 'Candidatus Methanomassiliicoccus intestinalis' Issoire-Mx1, a third thermoplasmatales-related methanogenic archaeon from human feces.</title>
        <authorList>
            <person name="Borrel G."/>
            <person name="Harris H.M."/>
            <person name="Parisot N."/>
            <person name="Gaci N."/>
            <person name="Tottey W."/>
            <person name="Mihajlovski A."/>
            <person name="Deane J."/>
            <person name="Gribaldo S."/>
            <person name="Bardot O."/>
            <person name="Peyretaillade E."/>
            <person name="Peyret P."/>
            <person name="O'Toole P.W."/>
            <person name="Brugere J.F."/>
        </authorList>
    </citation>
    <scope>NUCLEOTIDE SEQUENCE [LARGE SCALE GENOMIC DNA]</scope>
    <source>
        <strain evidence="1 2">Issoire-Mx1</strain>
    </source>
</reference>
<proteinExistence type="predicted"/>
<name>R9T8J7_METII</name>
<dbReference type="EMBL" id="CP005934">
    <property type="protein sequence ID" value="AGN26984.1"/>
    <property type="molecule type" value="Genomic_DNA"/>
</dbReference>
<keyword evidence="2" id="KW-1185">Reference proteome</keyword>
<organism evidence="1 2">
    <name type="scientific">Methanomassiliicoccus intestinalis (strain Issoire-Mx1)</name>
    <dbReference type="NCBI Taxonomy" id="1295009"/>
    <lineage>
        <taxon>Archaea</taxon>
        <taxon>Methanobacteriati</taxon>
        <taxon>Thermoplasmatota</taxon>
        <taxon>Thermoplasmata</taxon>
        <taxon>Methanomassiliicoccales</taxon>
        <taxon>Methanomassiliicoccaceae</taxon>
        <taxon>Methanomassiliicoccus</taxon>
    </lineage>
</organism>
<dbReference type="InParanoid" id="R9T8J7"/>
<dbReference type="RefSeq" id="WP_020449509.1">
    <property type="nucleotide sequence ID" value="NC_021353.1"/>
</dbReference>
<protein>
    <submittedName>
        <fullName evidence="1">Uncharacterized protein</fullName>
    </submittedName>
</protein>
<dbReference type="STRING" id="1295009.MMINT_16930"/>
<dbReference type="Proteomes" id="UP000014070">
    <property type="component" value="Chromosome"/>
</dbReference>
<dbReference type="AlphaFoldDB" id="R9T8J7"/>
<gene>
    <name evidence="1" type="ORF">MMINT_16930</name>
</gene>